<evidence type="ECO:0000259" key="6">
    <source>
        <dbReference type="PROSITE" id="PS50072"/>
    </source>
</evidence>
<dbReference type="InterPro" id="IPR044666">
    <property type="entry name" value="Cyclophilin_A-like"/>
</dbReference>
<evidence type="ECO:0000256" key="4">
    <source>
        <dbReference type="ARBA" id="ARBA00038509"/>
    </source>
</evidence>
<dbReference type="InterPro" id="IPR002130">
    <property type="entry name" value="Cyclophilin-type_PPIase_dom"/>
</dbReference>
<dbReference type="PANTHER" id="PTHR45625">
    <property type="entry name" value="PEPTIDYL-PROLYL CIS-TRANS ISOMERASE-RELATED"/>
    <property type="match status" value="1"/>
</dbReference>
<evidence type="ECO:0000256" key="2">
    <source>
        <dbReference type="ARBA" id="ARBA00004123"/>
    </source>
</evidence>
<dbReference type="SUPFAM" id="SSF50891">
    <property type="entry name" value="Cyclophilin-like"/>
    <property type="match status" value="1"/>
</dbReference>
<feature type="compositionally biased region" description="Polar residues" evidence="5">
    <location>
        <begin position="470"/>
        <end position="482"/>
    </location>
</feature>
<dbReference type="VEuPathDB" id="FungiDB:PV10_04272"/>
<evidence type="ECO:0000256" key="5">
    <source>
        <dbReference type="SAM" id="MobiDB-lite"/>
    </source>
</evidence>
<dbReference type="PROSITE" id="PS50072">
    <property type="entry name" value="CSA_PPIASE_2"/>
    <property type="match status" value="1"/>
</dbReference>
<dbReference type="AlphaFoldDB" id="A0A438N6A7"/>
<dbReference type="Proteomes" id="UP000288859">
    <property type="component" value="Unassembled WGS sequence"/>
</dbReference>
<feature type="domain" description="PPIase cyclophilin-type" evidence="6">
    <location>
        <begin position="18"/>
        <end position="194"/>
    </location>
</feature>
<comment type="caution">
    <text evidence="7">The sequence shown here is derived from an EMBL/GenBank/DDBJ whole genome shotgun (WGS) entry which is preliminary data.</text>
</comment>
<accession>A0A438N6A7</accession>
<comment type="subcellular location">
    <subcellularLocation>
        <location evidence="2">Nucleus</location>
    </subcellularLocation>
</comment>
<keyword evidence="3" id="KW-0539">Nucleus</keyword>
<evidence type="ECO:0000256" key="1">
    <source>
        <dbReference type="ARBA" id="ARBA00000971"/>
    </source>
</evidence>
<feature type="region of interest" description="Disordered" evidence="5">
    <location>
        <begin position="575"/>
        <end position="623"/>
    </location>
</feature>
<evidence type="ECO:0000313" key="7">
    <source>
        <dbReference type="EMBL" id="RVX71268.1"/>
    </source>
</evidence>
<dbReference type="GO" id="GO:0003755">
    <property type="term" value="F:peptidyl-prolyl cis-trans isomerase activity"/>
    <property type="evidence" value="ECO:0007669"/>
    <property type="project" value="UniProtKB-EC"/>
</dbReference>
<dbReference type="GO" id="GO:0071013">
    <property type="term" value="C:catalytic step 2 spliceosome"/>
    <property type="evidence" value="ECO:0007669"/>
    <property type="project" value="TreeGrafter"/>
</dbReference>
<protein>
    <recommendedName>
        <fullName evidence="6">PPIase cyclophilin-type domain-containing protein</fullName>
    </recommendedName>
</protein>
<reference evidence="7 8" key="1">
    <citation type="submission" date="2017-03" db="EMBL/GenBank/DDBJ databases">
        <title>Genomes of endolithic fungi from Antarctica.</title>
        <authorList>
            <person name="Coleine C."/>
            <person name="Masonjones S."/>
            <person name="Stajich J.E."/>
        </authorList>
    </citation>
    <scope>NUCLEOTIDE SEQUENCE [LARGE SCALE GENOMIC DNA]</scope>
    <source>
        <strain evidence="7 8">CCFEE 6314</strain>
    </source>
</reference>
<dbReference type="Pfam" id="PF00160">
    <property type="entry name" value="Pro_isomerase"/>
    <property type="match status" value="1"/>
</dbReference>
<dbReference type="PANTHER" id="PTHR45625:SF6">
    <property type="entry name" value="SPLICEOSOME-ASSOCIATED PROTEIN CWC27 HOMOLOG"/>
    <property type="match status" value="1"/>
</dbReference>
<name>A0A438N6A7_EXOME</name>
<dbReference type="OrthoDB" id="442970at2759"/>
<comment type="similarity">
    <text evidence="4">Belongs to the cyclophilin-type PPIase family. CWC27 subfamily.</text>
</comment>
<dbReference type="Gene3D" id="2.40.100.10">
    <property type="entry name" value="Cyclophilin-like"/>
    <property type="match status" value="1"/>
</dbReference>
<proteinExistence type="inferred from homology"/>
<dbReference type="EMBL" id="NAJM01000018">
    <property type="protein sequence ID" value="RVX71268.1"/>
    <property type="molecule type" value="Genomic_DNA"/>
</dbReference>
<dbReference type="InterPro" id="IPR029000">
    <property type="entry name" value="Cyclophilin-like_dom_sf"/>
</dbReference>
<feature type="region of interest" description="Disordered" evidence="5">
    <location>
        <begin position="524"/>
        <end position="545"/>
    </location>
</feature>
<gene>
    <name evidence="7" type="ORF">B0A52_04842</name>
</gene>
<evidence type="ECO:0000313" key="8">
    <source>
        <dbReference type="Proteomes" id="UP000288859"/>
    </source>
</evidence>
<comment type="catalytic activity">
    <reaction evidence="1">
        <text>[protein]-peptidylproline (omega=180) = [protein]-peptidylproline (omega=0)</text>
        <dbReference type="Rhea" id="RHEA:16237"/>
        <dbReference type="Rhea" id="RHEA-COMP:10747"/>
        <dbReference type="Rhea" id="RHEA-COMP:10748"/>
        <dbReference type="ChEBI" id="CHEBI:83833"/>
        <dbReference type="ChEBI" id="CHEBI:83834"/>
        <dbReference type="EC" id="5.2.1.8"/>
    </reaction>
</comment>
<feature type="compositionally biased region" description="Polar residues" evidence="5">
    <location>
        <begin position="451"/>
        <end position="461"/>
    </location>
</feature>
<sequence length="623" mass="68530">MSSHYTTEPPPTATVILHTTAGPLTISLFATQTPLTCRNFLQHVLDEDYSGTLFHRVAPGFVIQTGDPTGTGEGGTNIYEDREFENYDDDWARVMGREKGEKIRFGDEIHSRLKFNRRGLVGMAKGAGDGSASGYGSQFFITLADCRAELDGKCTMFGRVEGEGIYNVVKVAEGELVEGTERPLYPEKILRAEIIEMPKGEAWQKMRKREKIEKRVVETSIKKKPVKKKAGKALLSFGGDDEGDDGPGVAVRPKKAKFNPNLIEGGGSEEDRPSKANGKSQTKETSPIERKRAPPAPPVASTLPQKRKASPEPTNRSFSASPIHHRKPSFHDPTTQLPLRDPESPSRSPTPVEDRKSGARTSALQAEIEALKASMRRNVPTTKDESKHKKSALESLIPATSTRGRKRPRPGDSNNKEDTSALKMLKAFKARLDAADQSQHSMPVSNGVAGSKSTSQKQNPAVSRAADANGKSNSSTDSSLPTKSGAATEEEPKPDIDDTEEAALCDLHFIANCQSCSSWDKEAKLGRAQDGADGLPGSDDDYEGTQWMSHSLSFAKDRLGKDLTWKKKNEEELVVIDPREKERNLKHAKRKDRDREREKDKERGRENGSSKEKGKGRAMEGRW</sequence>
<feature type="region of interest" description="Disordered" evidence="5">
    <location>
        <begin position="235"/>
        <end position="500"/>
    </location>
</feature>
<organism evidence="7 8">
    <name type="scientific">Exophiala mesophila</name>
    <name type="common">Black yeast-like fungus</name>
    <dbReference type="NCBI Taxonomy" id="212818"/>
    <lineage>
        <taxon>Eukaryota</taxon>
        <taxon>Fungi</taxon>
        <taxon>Dikarya</taxon>
        <taxon>Ascomycota</taxon>
        <taxon>Pezizomycotina</taxon>
        <taxon>Eurotiomycetes</taxon>
        <taxon>Chaetothyriomycetidae</taxon>
        <taxon>Chaetothyriales</taxon>
        <taxon>Herpotrichiellaceae</taxon>
        <taxon>Exophiala</taxon>
    </lineage>
</organism>
<evidence type="ECO:0000256" key="3">
    <source>
        <dbReference type="ARBA" id="ARBA00023242"/>
    </source>
</evidence>